<reference evidence="1" key="1">
    <citation type="submission" date="2019-09" db="EMBL/GenBank/DDBJ databases">
        <title>Draft genome information of white flower Hibiscus syriacus.</title>
        <authorList>
            <person name="Kim Y.-M."/>
        </authorList>
    </citation>
    <scope>NUCLEOTIDE SEQUENCE [LARGE SCALE GENOMIC DNA]</scope>
    <source>
        <strain evidence="1">YM2019G1</strain>
    </source>
</reference>
<dbReference type="EMBL" id="VEPZ02000607">
    <property type="protein sequence ID" value="KAE8721716.1"/>
    <property type="molecule type" value="Genomic_DNA"/>
</dbReference>
<protein>
    <submittedName>
        <fullName evidence="1">SHV3-like 5</fullName>
    </submittedName>
</protein>
<proteinExistence type="predicted"/>
<accession>A0A6A3BYF7</accession>
<organism evidence="1 2">
    <name type="scientific">Hibiscus syriacus</name>
    <name type="common">Rose of Sharon</name>
    <dbReference type="NCBI Taxonomy" id="106335"/>
    <lineage>
        <taxon>Eukaryota</taxon>
        <taxon>Viridiplantae</taxon>
        <taxon>Streptophyta</taxon>
        <taxon>Embryophyta</taxon>
        <taxon>Tracheophyta</taxon>
        <taxon>Spermatophyta</taxon>
        <taxon>Magnoliopsida</taxon>
        <taxon>eudicotyledons</taxon>
        <taxon>Gunneridae</taxon>
        <taxon>Pentapetalae</taxon>
        <taxon>rosids</taxon>
        <taxon>malvids</taxon>
        <taxon>Malvales</taxon>
        <taxon>Malvaceae</taxon>
        <taxon>Malvoideae</taxon>
        <taxon>Hibiscus</taxon>
    </lineage>
</organism>
<sequence length="321" mass="36568">MERSPSWLRTLTIQLSLCVALFLVINFGRPQNLLYNHNRTPLDLYFISVRGGFRSIQQQTHLLKLMETVVKAYDVKFVVNICELGGMIHSCRTYTTGGSKRDGLGCFLQQIKLPGGEMLDIIGLNTSSLQFLVLNLIDRVSRYYHVERPYMLEKKLAGSSSGTRDRLSNWLTRTLKATISSCLPAEVKTSRNDLYFLDLRVVVGFHPLVACEEDEEQSVAKLINEPLHQKFVKFGVNVYLSQQGCLSYALQDSVAYISYLGLTKQKFLSDSANERYQARKEMTNGFLLHRLNSLEMVTYFVTSAGEIVNKIVVRQRGREIM</sequence>
<dbReference type="Proteomes" id="UP000436088">
    <property type="component" value="Unassembled WGS sequence"/>
</dbReference>
<keyword evidence="2" id="KW-1185">Reference proteome</keyword>
<dbReference type="AlphaFoldDB" id="A0A6A3BYF7"/>
<comment type="caution">
    <text evidence="1">The sequence shown here is derived from an EMBL/GenBank/DDBJ whole genome shotgun (WGS) entry which is preliminary data.</text>
</comment>
<evidence type="ECO:0000313" key="2">
    <source>
        <dbReference type="Proteomes" id="UP000436088"/>
    </source>
</evidence>
<evidence type="ECO:0000313" key="1">
    <source>
        <dbReference type="EMBL" id="KAE8721716.1"/>
    </source>
</evidence>
<name>A0A6A3BYF7_HIBSY</name>
<gene>
    <name evidence="1" type="ORF">F3Y22_tig00015339pilonHSYRG00007</name>
</gene>